<evidence type="ECO:0000259" key="1">
    <source>
        <dbReference type="Pfam" id="PF08241"/>
    </source>
</evidence>
<proteinExistence type="predicted"/>
<reference evidence="2 3" key="1">
    <citation type="submission" date="2019-07" db="EMBL/GenBank/DDBJ databases">
        <title>The pathways for chlorine oxyanion respiration interact through the shared metabolite chlorate.</title>
        <authorList>
            <person name="Barnum T.P."/>
            <person name="Cheng Y."/>
            <person name="Hill K.A."/>
            <person name="Lucas L.N."/>
            <person name="Carlson H.K."/>
            <person name="Coates J.D."/>
        </authorList>
    </citation>
    <scope>NUCLEOTIDE SEQUENCE [LARGE SCALE GENOMIC DNA]</scope>
    <source>
        <strain evidence="2 3">BK-1</strain>
    </source>
</reference>
<comment type="caution">
    <text evidence="2">The sequence shown here is derived from an EMBL/GenBank/DDBJ whole genome shotgun (WGS) entry which is preliminary data.</text>
</comment>
<dbReference type="OrthoDB" id="9795634at2"/>
<dbReference type="GO" id="GO:0008757">
    <property type="term" value="F:S-adenosylmethionine-dependent methyltransferase activity"/>
    <property type="evidence" value="ECO:0007669"/>
    <property type="project" value="InterPro"/>
</dbReference>
<dbReference type="AlphaFoldDB" id="A0A557SKD4"/>
<dbReference type="Pfam" id="PF08241">
    <property type="entry name" value="Methyltransf_11"/>
    <property type="match status" value="1"/>
</dbReference>
<dbReference type="Gene3D" id="3.40.50.150">
    <property type="entry name" value="Vaccinia Virus protein VP39"/>
    <property type="match status" value="1"/>
</dbReference>
<dbReference type="EMBL" id="VMNH01000004">
    <property type="protein sequence ID" value="TVO77879.1"/>
    <property type="molecule type" value="Genomic_DNA"/>
</dbReference>
<organism evidence="2 3">
    <name type="scientific">Sedimenticola selenatireducens</name>
    <dbReference type="NCBI Taxonomy" id="191960"/>
    <lineage>
        <taxon>Bacteria</taxon>
        <taxon>Pseudomonadati</taxon>
        <taxon>Pseudomonadota</taxon>
        <taxon>Gammaproteobacteria</taxon>
        <taxon>Chromatiales</taxon>
        <taxon>Sedimenticolaceae</taxon>
        <taxon>Sedimenticola</taxon>
    </lineage>
</organism>
<dbReference type="PANTHER" id="PTHR43591">
    <property type="entry name" value="METHYLTRANSFERASE"/>
    <property type="match status" value="1"/>
</dbReference>
<feature type="domain" description="Methyltransferase type 11" evidence="1">
    <location>
        <begin position="58"/>
        <end position="151"/>
    </location>
</feature>
<dbReference type="PANTHER" id="PTHR43591:SF24">
    <property type="entry name" value="2-METHOXY-6-POLYPRENYL-1,4-BENZOQUINOL METHYLASE, MITOCHONDRIAL"/>
    <property type="match status" value="1"/>
</dbReference>
<accession>A0A557SKD4</accession>
<gene>
    <name evidence="2" type="ORF">FHP88_03505</name>
</gene>
<protein>
    <submittedName>
        <fullName evidence="2">Methyltransferase domain-containing protein</fullName>
    </submittedName>
</protein>
<dbReference type="SUPFAM" id="SSF53335">
    <property type="entry name" value="S-adenosyl-L-methionine-dependent methyltransferases"/>
    <property type="match status" value="1"/>
</dbReference>
<keyword evidence="3" id="KW-1185">Reference proteome</keyword>
<keyword evidence="2" id="KW-0489">Methyltransferase</keyword>
<dbReference type="Proteomes" id="UP000316649">
    <property type="component" value="Unassembled WGS sequence"/>
</dbReference>
<name>A0A557SKD4_9GAMM</name>
<keyword evidence="2" id="KW-0808">Transferase</keyword>
<dbReference type="InterPro" id="IPR013216">
    <property type="entry name" value="Methyltransf_11"/>
</dbReference>
<sequence length="277" mass="30238">MTNTAHNIQPQTPNYDVIKTKQQIAWGSGDYSRVGVTLQISGEQLCEAMDLHAGQSVLDVAGGNGNASLAAARRFCKVISTDYVPTLLAHSQRRAEADGLAIEYQQADAEALPFSDNSFDNVISTFGVMFTPNQSQAASELIRVCKPGGKIGMANWTPGGFIGELFKIIGQYISPPSGVNSPSTWGTTTFLENNFGPHTAQIKSESRHFTFRYQSPQHWLDLFATYYGPLLKTFESLDESTGAKLSTDVLNLIQRFNKADDGTMVVPSEYLEIVAVK</sequence>
<dbReference type="InterPro" id="IPR029063">
    <property type="entry name" value="SAM-dependent_MTases_sf"/>
</dbReference>
<dbReference type="GO" id="GO:0032259">
    <property type="term" value="P:methylation"/>
    <property type="evidence" value="ECO:0007669"/>
    <property type="project" value="UniProtKB-KW"/>
</dbReference>
<dbReference type="RefSeq" id="WP_144357603.1">
    <property type="nucleotide sequence ID" value="NZ_VMNH01000004.1"/>
</dbReference>
<evidence type="ECO:0000313" key="3">
    <source>
        <dbReference type="Proteomes" id="UP000316649"/>
    </source>
</evidence>
<dbReference type="CDD" id="cd02440">
    <property type="entry name" value="AdoMet_MTases"/>
    <property type="match status" value="1"/>
</dbReference>
<evidence type="ECO:0000313" key="2">
    <source>
        <dbReference type="EMBL" id="TVO77879.1"/>
    </source>
</evidence>